<accession>A0ACB9MLE9</accession>
<keyword evidence="2" id="KW-1185">Reference proteome</keyword>
<organism evidence="1 2">
    <name type="scientific">Melastoma candidum</name>
    <dbReference type="NCBI Taxonomy" id="119954"/>
    <lineage>
        <taxon>Eukaryota</taxon>
        <taxon>Viridiplantae</taxon>
        <taxon>Streptophyta</taxon>
        <taxon>Embryophyta</taxon>
        <taxon>Tracheophyta</taxon>
        <taxon>Spermatophyta</taxon>
        <taxon>Magnoliopsida</taxon>
        <taxon>eudicotyledons</taxon>
        <taxon>Gunneridae</taxon>
        <taxon>Pentapetalae</taxon>
        <taxon>rosids</taxon>
        <taxon>malvids</taxon>
        <taxon>Myrtales</taxon>
        <taxon>Melastomataceae</taxon>
        <taxon>Melastomatoideae</taxon>
        <taxon>Melastomateae</taxon>
        <taxon>Melastoma</taxon>
    </lineage>
</organism>
<comment type="caution">
    <text evidence="1">The sequence shown here is derived from an EMBL/GenBank/DDBJ whole genome shotgun (WGS) entry which is preliminary data.</text>
</comment>
<proteinExistence type="predicted"/>
<dbReference type="EMBL" id="CM042888">
    <property type="protein sequence ID" value="KAI4324438.1"/>
    <property type="molecule type" value="Genomic_DNA"/>
</dbReference>
<gene>
    <name evidence="1" type="ORF">MLD38_029930</name>
</gene>
<evidence type="ECO:0000313" key="1">
    <source>
        <dbReference type="EMBL" id="KAI4324438.1"/>
    </source>
</evidence>
<reference evidence="2" key="1">
    <citation type="journal article" date="2023" name="Front. Plant Sci.">
        <title>Chromosomal-level genome assembly of Melastoma candidum provides insights into trichome evolution.</title>
        <authorList>
            <person name="Zhong Y."/>
            <person name="Wu W."/>
            <person name="Sun C."/>
            <person name="Zou P."/>
            <person name="Liu Y."/>
            <person name="Dai S."/>
            <person name="Zhou R."/>
        </authorList>
    </citation>
    <scope>NUCLEOTIDE SEQUENCE [LARGE SCALE GENOMIC DNA]</scope>
</reference>
<evidence type="ECO:0000313" key="2">
    <source>
        <dbReference type="Proteomes" id="UP001057402"/>
    </source>
</evidence>
<name>A0ACB9MLE9_9MYRT</name>
<dbReference type="Proteomes" id="UP001057402">
    <property type="component" value="Chromosome 9"/>
</dbReference>
<protein>
    <submittedName>
        <fullName evidence="1">Uncharacterized protein</fullName>
    </submittedName>
</protein>
<sequence length="354" mass="37789">MATHLRSSLVLPPDAEFWLPPQFLSDDEQAILPPVPSCGATSAGGLFFPPADYGNGRRNSTLTSPRDSVVGSTEESDNDEDFIPDLTRKFAQSTLGDDFPPLNSKGLYPSGSPKSTLCGACGCGRVLSRGIPNGLTHTKPVHPPTLDALYQAVGKVTDMRLCQQQLQADQARYLQQLQQRLNHLIRLHSLNPGVLHHRNQSSSHLSAMQLNHLLALGVNGSNDAKTDTGMSSSAWSALQHAQQTHLVHGNINSNGGSAGMRTVFLGSGNGARRGSTGTGVFLPRHAGASPEPKRKQGCSTVLIPAKVVQALNLNCDEMNPTGPLNSSLNRRPDSQVDGGRGQQAVISLPSEWTY</sequence>